<evidence type="ECO:0000313" key="4">
    <source>
        <dbReference type="Proteomes" id="UP001428817"/>
    </source>
</evidence>
<dbReference type="CDD" id="cd20625">
    <property type="entry name" value="CYP164-like"/>
    <property type="match status" value="1"/>
</dbReference>
<name>A0ABP9PJS4_9PSEU</name>
<comment type="similarity">
    <text evidence="1 2">Belongs to the cytochrome P450 family.</text>
</comment>
<dbReference type="Gene3D" id="1.10.630.10">
    <property type="entry name" value="Cytochrome P450"/>
    <property type="match status" value="1"/>
</dbReference>
<dbReference type="InterPro" id="IPR017972">
    <property type="entry name" value="Cyt_P450_CS"/>
</dbReference>
<gene>
    <name evidence="3" type="ORF">GCM10023321_06210</name>
</gene>
<dbReference type="RefSeq" id="WP_185058856.1">
    <property type="nucleotide sequence ID" value="NZ_BAABJP010000001.1"/>
</dbReference>
<dbReference type="InterPro" id="IPR036396">
    <property type="entry name" value="Cyt_P450_sf"/>
</dbReference>
<dbReference type="PROSITE" id="PS00086">
    <property type="entry name" value="CYTOCHROME_P450"/>
    <property type="match status" value="1"/>
</dbReference>
<reference evidence="4" key="1">
    <citation type="journal article" date="2019" name="Int. J. Syst. Evol. Microbiol.">
        <title>The Global Catalogue of Microorganisms (GCM) 10K type strain sequencing project: providing services to taxonomists for standard genome sequencing and annotation.</title>
        <authorList>
            <consortium name="The Broad Institute Genomics Platform"/>
            <consortium name="The Broad Institute Genome Sequencing Center for Infectious Disease"/>
            <person name="Wu L."/>
            <person name="Ma J."/>
        </authorList>
    </citation>
    <scope>NUCLEOTIDE SEQUENCE [LARGE SCALE GENOMIC DNA]</scope>
    <source>
        <strain evidence="4">JCM 18303</strain>
    </source>
</reference>
<proteinExistence type="inferred from homology"/>
<dbReference type="InterPro" id="IPR001128">
    <property type="entry name" value="Cyt_P450"/>
</dbReference>
<dbReference type="PRINTS" id="PR00359">
    <property type="entry name" value="BP450"/>
</dbReference>
<comment type="caution">
    <text evidence="3">The sequence shown here is derived from an EMBL/GenBank/DDBJ whole genome shotgun (WGS) entry which is preliminary data.</text>
</comment>
<protein>
    <submittedName>
        <fullName evidence="3">Cytochrome P450</fullName>
    </submittedName>
</protein>
<evidence type="ECO:0000256" key="1">
    <source>
        <dbReference type="ARBA" id="ARBA00010617"/>
    </source>
</evidence>
<dbReference type="Pfam" id="PF00067">
    <property type="entry name" value="p450"/>
    <property type="match status" value="2"/>
</dbReference>
<dbReference type="SUPFAM" id="SSF48264">
    <property type="entry name" value="Cytochrome P450"/>
    <property type="match status" value="1"/>
</dbReference>
<keyword evidence="2" id="KW-0503">Monooxygenase</keyword>
<keyword evidence="2" id="KW-0560">Oxidoreductase</keyword>
<keyword evidence="2" id="KW-0349">Heme</keyword>
<dbReference type="InterPro" id="IPR002397">
    <property type="entry name" value="Cyt_P450_B"/>
</dbReference>
<accession>A0ABP9PJS4</accession>
<dbReference type="Proteomes" id="UP001428817">
    <property type="component" value="Unassembled WGS sequence"/>
</dbReference>
<organism evidence="3 4">
    <name type="scientific">Pseudonocardia eucalypti</name>
    <dbReference type="NCBI Taxonomy" id="648755"/>
    <lineage>
        <taxon>Bacteria</taxon>
        <taxon>Bacillati</taxon>
        <taxon>Actinomycetota</taxon>
        <taxon>Actinomycetes</taxon>
        <taxon>Pseudonocardiales</taxon>
        <taxon>Pseudonocardiaceae</taxon>
        <taxon>Pseudonocardia</taxon>
    </lineage>
</organism>
<keyword evidence="2" id="KW-0408">Iron</keyword>
<evidence type="ECO:0000256" key="2">
    <source>
        <dbReference type="RuleBase" id="RU000461"/>
    </source>
</evidence>
<dbReference type="EMBL" id="BAABJP010000001">
    <property type="protein sequence ID" value="GAA5146563.1"/>
    <property type="molecule type" value="Genomic_DNA"/>
</dbReference>
<dbReference type="PANTHER" id="PTHR46696">
    <property type="entry name" value="P450, PUTATIVE (EUROFUNG)-RELATED"/>
    <property type="match status" value="1"/>
</dbReference>
<sequence length="436" mass="48061">MRLPDTARWAATHGLIRLVLKRELRRGNPGARLLTDPAVNADPYPYYEGLRVPEPFASGLAGGRITVHHAVATEVLRSDAMGTVAFGGGPRPLRAVLGWFESGAARSVIEPPSMLAVDPPVHSRYRKLVTRAFTVRAVNALRERTEQISTELLDELAKDGNRQVDLVRRYAAQLPVIVICEILGAPTSMREHFLRWGDDAATSLDPGMSLRQFHRAQEGIDALLDWLRGHFVELRRNPGEDILSQLVNAEDDDQLTETELLATALLVLAAGFETTVNLLGTGIALLDRHPEQRALLADRPELWPNAVDEMLRFDSPVQRTARRALRETEIAGIALEPEDFVVLLLGGANRDPRVFTDPNRFDITRENAGKHLSFSSGVHHCLGASLARMEGEVALRALYQRFPELSLVGAPQRRPTTNLRGYTSVPARLAAPIPAG</sequence>
<dbReference type="PANTHER" id="PTHR46696:SF4">
    <property type="entry name" value="BIOTIN BIOSYNTHESIS CYTOCHROME P450"/>
    <property type="match status" value="1"/>
</dbReference>
<keyword evidence="2" id="KW-0479">Metal-binding</keyword>
<keyword evidence="4" id="KW-1185">Reference proteome</keyword>
<evidence type="ECO:0000313" key="3">
    <source>
        <dbReference type="EMBL" id="GAA5146563.1"/>
    </source>
</evidence>